<dbReference type="GO" id="GO:0000287">
    <property type="term" value="F:magnesium ion binding"/>
    <property type="evidence" value="ECO:0007669"/>
    <property type="project" value="UniProtKB-UniRule"/>
</dbReference>
<feature type="binding site" evidence="9">
    <location>
        <begin position="286"/>
        <end position="288"/>
    </location>
    <ligand>
        <name>ATP</name>
        <dbReference type="ChEBI" id="CHEBI:30616"/>
    </ligand>
</feature>
<dbReference type="GO" id="GO:0005524">
    <property type="term" value="F:ATP binding"/>
    <property type="evidence" value="ECO:0007669"/>
    <property type="project" value="UniProtKB-KW"/>
</dbReference>
<evidence type="ECO:0000256" key="1">
    <source>
        <dbReference type="ARBA" id="ARBA00008748"/>
    </source>
</evidence>
<evidence type="ECO:0000256" key="5">
    <source>
        <dbReference type="ARBA" id="ARBA00022741"/>
    </source>
</evidence>
<comment type="function">
    <text evidence="9">Catalyzes the formation of acetyl phosphate from acetate and ATP. Can also catalyze the reverse reaction.</text>
</comment>
<keyword evidence="6 9" id="KW-0418">Kinase</keyword>
<gene>
    <name evidence="9" type="primary">ackA</name>
    <name evidence="11" type="ORF">SAMN02910344_00614</name>
</gene>
<dbReference type="UniPathway" id="UPA00340">
    <property type="reaction ID" value="UER00458"/>
</dbReference>
<name>A0A662ZH12_9GAMM</name>
<dbReference type="GO" id="GO:0005829">
    <property type="term" value="C:cytosol"/>
    <property type="evidence" value="ECO:0007669"/>
    <property type="project" value="TreeGrafter"/>
</dbReference>
<dbReference type="Proteomes" id="UP000243745">
    <property type="component" value="Unassembled WGS sequence"/>
</dbReference>
<comment type="subunit">
    <text evidence="9">Homodimer.</text>
</comment>
<comment type="cofactor">
    <cofactor evidence="9">
        <name>Mg(2+)</name>
        <dbReference type="ChEBI" id="CHEBI:18420"/>
    </cofactor>
    <cofactor evidence="9">
        <name>Mn(2+)</name>
        <dbReference type="ChEBI" id="CHEBI:29035"/>
    </cofactor>
    <text evidence="9">Mg(2+). Can also accept Mn(2+).</text>
</comment>
<organism evidence="11 12">
    <name type="scientific">Ruminobacter amylophilus</name>
    <dbReference type="NCBI Taxonomy" id="867"/>
    <lineage>
        <taxon>Bacteria</taxon>
        <taxon>Pseudomonadati</taxon>
        <taxon>Pseudomonadota</taxon>
        <taxon>Gammaproteobacteria</taxon>
        <taxon>Aeromonadales</taxon>
        <taxon>Succinivibrionaceae</taxon>
        <taxon>Ruminobacter</taxon>
    </lineage>
</organism>
<dbReference type="NCBIfam" id="TIGR00016">
    <property type="entry name" value="ackA"/>
    <property type="match status" value="1"/>
</dbReference>
<evidence type="ECO:0000256" key="9">
    <source>
        <dbReference type="HAMAP-Rule" id="MF_00020"/>
    </source>
</evidence>
<dbReference type="AlphaFoldDB" id="A0A662ZH12"/>
<dbReference type="HAMAP" id="MF_00020">
    <property type="entry name" value="Acetate_kinase"/>
    <property type="match status" value="1"/>
</dbReference>
<dbReference type="Pfam" id="PF00871">
    <property type="entry name" value="Acetate_kinase"/>
    <property type="match status" value="1"/>
</dbReference>
<feature type="binding site" evidence="9">
    <location>
        <position position="19"/>
    </location>
    <ligand>
        <name>ATP</name>
        <dbReference type="ChEBI" id="CHEBI:30616"/>
    </ligand>
</feature>
<feature type="binding site" evidence="9">
    <location>
        <position position="94"/>
    </location>
    <ligand>
        <name>substrate</name>
    </ligand>
</feature>
<dbReference type="PRINTS" id="PR00471">
    <property type="entry name" value="ACETATEKNASE"/>
</dbReference>
<dbReference type="PANTHER" id="PTHR21060">
    <property type="entry name" value="ACETATE KINASE"/>
    <property type="match status" value="1"/>
</dbReference>
<dbReference type="PIRSF" id="PIRSF000722">
    <property type="entry name" value="Acetate_prop_kin"/>
    <property type="match status" value="1"/>
</dbReference>
<evidence type="ECO:0000256" key="4">
    <source>
        <dbReference type="ARBA" id="ARBA00022723"/>
    </source>
</evidence>
<reference evidence="11 12" key="1">
    <citation type="submission" date="2016-10" db="EMBL/GenBank/DDBJ databases">
        <authorList>
            <person name="Varghese N."/>
            <person name="Submissions S."/>
        </authorList>
    </citation>
    <scope>NUCLEOTIDE SEQUENCE [LARGE SCALE GENOMIC DNA]</scope>
    <source>
        <strain evidence="11 12">DSM 1361</strain>
    </source>
</reference>
<keyword evidence="5 9" id="KW-0547">Nucleotide-binding</keyword>
<dbReference type="PROSITE" id="PS01076">
    <property type="entry name" value="ACETATE_KINASE_2"/>
    <property type="match status" value="1"/>
</dbReference>
<dbReference type="PANTHER" id="PTHR21060:SF21">
    <property type="entry name" value="ACETATE KINASE"/>
    <property type="match status" value="1"/>
</dbReference>
<feature type="binding site" evidence="9">
    <location>
        <position position="12"/>
    </location>
    <ligand>
        <name>Mg(2+)</name>
        <dbReference type="ChEBI" id="CHEBI:18420"/>
    </ligand>
</feature>
<dbReference type="InterPro" id="IPR004372">
    <property type="entry name" value="Ac/propionate_kinase"/>
</dbReference>
<evidence type="ECO:0000313" key="12">
    <source>
        <dbReference type="Proteomes" id="UP000243745"/>
    </source>
</evidence>
<dbReference type="EC" id="2.7.2.1" evidence="9"/>
<dbReference type="GO" id="GO:0006085">
    <property type="term" value="P:acetyl-CoA biosynthetic process"/>
    <property type="evidence" value="ECO:0007669"/>
    <property type="project" value="UniProtKB-UniRule"/>
</dbReference>
<comment type="catalytic activity">
    <reaction evidence="9">
        <text>acetate + ATP = acetyl phosphate + ADP</text>
        <dbReference type="Rhea" id="RHEA:11352"/>
        <dbReference type="ChEBI" id="CHEBI:22191"/>
        <dbReference type="ChEBI" id="CHEBI:30089"/>
        <dbReference type="ChEBI" id="CHEBI:30616"/>
        <dbReference type="ChEBI" id="CHEBI:456216"/>
        <dbReference type="EC" id="2.7.2.1"/>
    </reaction>
</comment>
<keyword evidence="4 9" id="KW-0479">Metal-binding</keyword>
<dbReference type="InterPro" id="IPR023865">
    <property type="entry name" value="Aliphatic_acid_kinase_CS"/>
</dbReference>
<dbReference type="Gene3D" id="3.30.420.40">
    <property type="match status" value="2"/>
</dbReference>
<dbReference type="OrthoDB" id="9802453at2"/>
<feature type="site" description="Transition state stabilizer" evidence="9">
    <location>
        <position position="183"/>
    </location>
</feature>
<feature type="active site" description="Proton donor/acceptor" evidence="9">
    <location>
        <position position="151"/>
    </location>
</feature>
<protein>
    <recommendedName>
        <fullName evidence="9">Acetate kinase</fullName>
        <ecNumber evidence="9">2.7.2.1</ecNumber>
    </recommendedName>
    <alternativeName>
        <fullName evidence="9">Acetokinase</fullName>
    </alternativeName>
</protein>
<evidence type="ECO:0000256" key="8">
    <source>
        <dbReference type="ARBA" id="ARBA00022842"/>
    </source>
</evidence>
<keyword evidence="8 9" id="KW-0460">Magnesium</keyword>
<feature type="site" description="Transition state stabilizer" evidence="9">
    <location>
        <position position="244"/>
    </location>
</feature>
<evidence type="ECO:0000256" key="10">
    <source>
        <dbReference type="RuleBase" id="RU003835"/>
    </source>
</evidence>
<comment type="subcellular location">
    <subcellularLocation>
        <location evidence="9">Cytoplasm</location>
    </subcellularLocation>
</comment>
<dbReference type="GO" id="GO:0008776">
    <property type="term" value="F:acetate kinase activity"/>
    <property type="evidence" value="ECO:0007669"/>
    <property type="project" value="UniProtKB-UniRule"/>
</dbReference>
<dbReference type="EMBL" id="FOXF01000007">
    <property type="protein sequence ID" value="SFP17074.1"/>
    <property type="molecule type" value="Genomic_DNA"/>
</dbReference>
<dbReference type="PROSITE" id="PS01075">
    <property type="entry name" value="ACETATE_KINASE_1"/>
    <property type="match status" value="1"/>
</dbReference>
<proteinExistence type="inferred from homology"/>
<comment type="pathway">
    <text evidence="9">Metabolic intermediate biosynthesis; acetyl-CoA biosynthesis; acetyl-CoA from acetate: step 1/2.</text>
</comment>
<keyword evidence="2 9" id="KW-0963">Cytoplasm</keyword>
<dbReference type="InterPro" id="IPR043129">
    <property type="entry name" value="ATPase_NBD"/>
</dbReference>
<evidence type="ECO:0000256" key="2">
    <source>
        <dbReference type="ARBA" id="ARBA00022490"/>
    </source>
</evidence>
<dbReference type="RefSeq" id="WP_093140823.1">
    <property type="nucleotide sequence ID" value="NZ_FOXF01000007.1"/>
</dbReference>
<evidence type="ECO:0000313" key="11">
    <source>
        <dbReference type="EMBL" id="SFP17074.1"/>
    </source>
</evidence>
<feature type="binding site" evidence="9">
    <location>
        <begin position="211"/>
        <end position="215"/>
    </location>
    <ligand>
        <name>ATP</name>
        <dbReference type="ChEBI" id="CHEBI:30616"/>
    </ligand>
</feature>
<feature type="binding site" evidence="9">
    <location>
        <begin position="334"/>
        <end position="338"/>
    </location>
    <ligand>
        <name>ATP</name>
        <dbReference type="ChEBI" id="CHEBI:30616"/>
    </ligand>
</feature>
<accession>A0A662ZH12</accession>
<keyword evidence="12" id="KW-1185">Reference proteome</keyword>
<dbReference type="InterPro" id="IPR000890">
    <property type="entry name" value="Aliphatic_acid_kin_short-chain"/>
</dbReference>
<evidence type="ECO:0000256" key="6">
    <source>
        <dbReference type="ARBA" id="ARBA00022777"/>
    </source>
</evidence>
<dbReference type="CDD" id="cd24010">
    <property type="entry name" value="ASKHA_NBD_AcK_PK"/>
    <property type="match status" value="1"/>
</dbReference>
<dbReference type="SUPFAM" id="SSF53067">
    <property type="entry name" value="Actin-like ATPase domain"/>
    <property type="match status" value="2"/>
</dbReference>
<comment type="similarity">
    <text evidence="1 9 10">Belongs to the acetokinase family.</text>
</comment>
<keyword evidence="3 9" id="KW-0808">Transferase</keyword>
<sequence length="405" mass="44243">MSNVEKTVLVINCGSSSVKFAIINPNDGHVYLNGIAEYLNLPEARIEWRFEGQEKQSQDLGNKADHDIAISFLNSNILATRPDLLESLCAVGHRIVQGGELYTEPTLVTDEVEAGIEKCIPFAPLHNPAHLIGIRAARKAFANVPHVTVFDTAFHQTMPPVAYRYAIPEELYTKNGIRRYGAHGTSHGYVAAEVAKQLNADPENFNVITCHLGNGASVSAVKNGKCVDTSIGLTPLDGLVMGTRCGSIDASVVFFMCDVLGYKVEEVREIFNKKSGLMALSTTTSDWRGITEGYEKGDEKCTLAFEMFCYRLAKYIASYYVPLGHVDAIVFTGGIGENSYLMRKRVVELLPEVFGAKLDLEANSKARAYLGGSGPIHSADSKVKIVVVPTNEELVIARSAFKFVK</sequence>
<feature type="binding site" evidence="9">
    <location>
        <position position="392"/>
    </location>
    <ligand>
        <name>Mg(2+)</name>
        <dbReference type="ChEBI" id="CHEBI:18420"/>
    </ligand>
</feature>
<evidence type="ECO:0000256" key="3">
    <source>
        <dbReference type="ARBA" id="ARBA00022679"/>
    </source>
</evidence>
<keyword evidence="7 9" id="KW-0067">ATP-binding</keyword>
<evidence type="ECO:0000256" key="7">
    <source>
        <dbReference type="ARBA" id="ARBA00022840"/>
    </source>
</evidence>
<dbReference type="GO" id="GO:0006083">
    <property type="term" value="P:acetate metabolic process"/>
    <property type="evidence" value="ECO:0007669"/>
    <property type="project" value="TreeGrafter"/>
</dbReference>